<accession>A0A5C1YD32</accession>
<dbReference type="RefSeq" id="WP_149159123.1">
    <property type="nucleotide sequence ID" value="NZ_CP043505.1"/>
</dbReference>
<proteinExistence type="predicted"/>
<sequence length="450" mass="48758">MDSLLPELAALEAEVRGDEAIGMAVGGTRLVMAMQTVKAKTAKTAWRTFLDAKKADFSTWPPDQIGSILRFLGAASESAAMQELAVSELSELIATPPEELPLTSEGRTDLIRKTVGQMAAKEMGYGSTRPFVDDVKQRVLVSIYMQYTQAGTEKGLAKGFSYPNRKGDGTEGVAAKVNNAAEGLWGPNKGGDAYYFELSDRGKRNAYQAITALFTPQTDPKARTLIHCDYLISVIEFRAWAETIGVEMFNSNVRMGNIVPVLKYDGFADLAKSTSISDGKNVVTTQPLSKVTLASESELVIGDHVVFYNDPTYDPLTKGDPDVWKLENAVVVSSGKSGLLFQGHGYPTPLPKSAFMNALCAKYNLHVARARKLIAEEKQAKGTAKAAARTKRETLYPRVLNVGGTWVVSGESTVTGTIARRPLGELTPATAPGLRHPRDNALIARRPVRE</sequence>
<dbReference type="Proteomes" id="UP000324678">
    <property type="component" value="Chromosome"/>
</dbReference>
<organism evidence="1 2">
    <name type="scientific">Agromyces intestinalis</name>
    <dbReference type="NCBI Taxonomy" id="2592652"/>
    <lineage>
        <taxon>Bacteria</taxon>
        <taxon>Bacillati</taxon>
        <taxon>Actinomycetota</taxon>
        <taxon>Actinomycetes</taxon>
        <taxon>Micrococcales</taxon>
        <taxon>Microbacteriaceae</taxon>
        <taxon>Agromyces</taxon>
    </lineage>
</organism>
<evidence type="ECO:0000313" key="1">
    <source>
        <dbReference type="EMBL" id="QEO13099.1"/>
    </source>
</evidence>
<dbReference type="AlphaFoldDB" id="A0A5C1YD32"/>
<evidence type="ECO:0000313" key="2">
    <source>
        <dbReference type="Proteomes" id="UP000324678"/>
    </source>
</evidence>
<keyword evidence="2" id="KW-1185">Reference proteome</keyword>
<protein>
    <submittedName>
        <fullName evidence="1">Uncharacterized protein</fullName>
    </submittedName>
</protein>
<dbReference type="EMBL" id="CP043505">
    <property type="protein sequence ID" value="QEO13099.1"/>
    <property type="molecule type" value="Genomic_DNA"/>
</dbReference>
<dbReference type="KEGG" id="ail:FLP10_00705"/>
<gene>
    <name evidence="1" type="ORF">FLP10_00705</name>
</gene>
<name>A0A5C1YD32_9MICO</name>
<dbReference type="OrthoDB" id="1845399at2"/>
<reference evidence="1 2" key="1">
    <citation type="submission" date="2019-09" db="EMBL/GenBank/DDBJ databases">
        <title>Genome sequencing of strain KACC 19306.</title>
        <authorList>
            <person name="Heo J."/>
            <person name="Kim S.-J."/>
            <person name="Kim J.-S."/>
            <person name="Hong S.-B."/>
            <person name="Kwon S.-W."/>
        </authorList>
    </citation>
    <scope>NUCLEOTIDE SEQUENCE [LARGE SCALE GENOMIC DNA]</scope>
    <source>
        <strain evidence="1 2">KACC 19306</strain>
    </source>
</reference>